<feature type="compositionally biased region" description="Acidic residues" evidence="1">
    <location>
        <begin position="299"/>
        <end position="309"/>
    </location>
</feature>
<reference evidence="3 4" key="1">
    <citation type="submission" date="2018-05" db="EMBL/GenBank/DDBJ databases">
        <title>Genome sequencing and assembly of the regulated plant pathogen Lachnellula willkommii and related sister species for the development of diagnostic species identification markers.</title>
        <authorList>
            <person name="Giroux E."/>
            <person name="Bilodeau G."/>
        </authorList>
    </citation>
    <scope>NUCLEOTIDE SEQUENCE [LARGE SCALE GENOMIC DNA]</scope>
    <source>
        <strain evidence="3 4">CBS 268.59</strain>
    </source>
</reference>
<dbReference type="GO" id="GO:0005634">
    <property type="term" value="C:nucleus"/>
    <property type="evidence" value="ECO:0007669"/>
    <property type="project" value="TreeGrafter"/>
</dbReference>
<dbReference type="PANTHER" id="PTHR11736:SF14">
    <property type="entry name" value="NSE3 HOMOLOG, SMC5-SMC6 COMPLEX COMPONENT"/>
    <property type="match status" value="1"/>
</dbReference>
<evidence type="ECO:0000313" key="4">
    <source>
        <dbReference type="Proteomes" id="UP000469558"/>
    </source>
</evidence>
<feature type="domain" description="MAGE" evidence="2">
    <location>
        <begin position="64"/>
        <end position="259"/>
    </location>
</feature>
<dbReference type="Pfam" id="PF01454">
    <property type="entry name" value="MAGE"/>
    <property type="match status" value="1"/>
</dbReference>
<dbReference type="InterPro" id="IPR037445">
    <property type="entry name" value="MAGE"/>
</dbReference>
<proteinExistence type="predicted"/>
<gene>
    <name evidence="3" type="primary">nse3</name>
    <name evidence="3" type="ORF">LSUE1_G003936</name>
</gene>
<dbReference type="OrthoDB" id="205198at2759"/>
<accession>A0A8T9C9I1</accession>
<evidence type="ECO:0000256" key="1">
    <source>
        <dbReference type="SAM" id="MobiDB-lite"/>
    </source>
</evidence>
<keyword evidence="4" id="KW-1185">Reference proteome</keyword>
<feature type="region of interest" description="Disordered" evidence="1">
    <location>
        <begin position="290"/>
        <end position="332"/>
    </location>
</feature>
<dbReference type="GO" id="GO:0006281">
    <property type="term" value="P:DNA repair"/>
    <property type="evidence" value="ECO:0007669"/>
    <property type="project" value="TreeGrafter"/>
</dbReference>
<feature type="region of interest" description="Disordered" evidence="1">
    <location>
        <begin position="1"/>
        <end position="55"/>
    </location>
</feature>
<dbReference type="InterPro" id="IPR041899">
    <property type="entry name" value="MAGE_WH2"/>
</dbReference>
<dbReference type="SMART" id="SM01373">
    <property type="entry name" value="MAGE"/>
    <property type="match status" value="1"/>
</dbReference>
<protein>
    <submittedName>
        <fullName evidence="3">Non-structural maintenance of chromosome element</fullName>
    </submittedName>
</protein>
<name>A0A8T9C9I1_9HELO</name>
<comment type="caution">
    <text evidence="3">The sequence shown here is derived from an EMBL/GenBank/DDBJ whole genome shotgun (WGS) entry which is preliminary data.</text>
</comment>
<dbReference type="PANTHER" id="PTHR11736">
    <property type="entry name" value="MELANOMA-ASSOCIATED ANTIGEN MAGE ANTIGEN"/>
    <property type="match status" value="1"/>
</dbReference>
<dbReference type="Gene3D" id="1.10.10.1200">
    <property type="entry name" value="MAGE homology domain, winged helix WH1 motif"/>
    <property type="match status" value="1"/>
</dbReference>
<feature type="compositionally biased region" description="Basic residues" evidence="1">
    <location>
        <begin position="1"/>
        <end position="10"/>
    </location>
</feature>
<sequence>MAPSTSKKRRPIQEESESEEEPAPRTQKRRAVSEDDSERDEEEAGGDDMDVDGEGSMDQAVKKLVRYALACEYQRVTIKRAGISEKVLGNQPRAFRRVFDLAQKQLRTKFGMEMVELPQREKVTLKAKRSAAKSKGNSKPTASYILTTTLPANYRTPEIIRPSLVGSEDDEAAYIGICTMIVAYISLSGQEVVQEAKLQRALARLNIDKNTPLGKTDLLLKKMASQGYIWKVTDRADGEETVDYRLGPRGKMEIGKRGVRGFVNEIYGDNGPEDLEKRLNRSLNMDVAKIDHVNGANDAAEEQDPDEPNGEPNGGSSRRPGRRRRADDEDDD</sequence>
<dbReference type="EMBL" id="QGMK01000544">
    <property type="protein sequence ID" value="TVY81117.1"/>
    <property type="molecule type" value="Genomic_DNA"/>
</dbReference>
<dbReference type="InterPro" id="IPR002190">
    <property type="entry name" value="MHD_dom"/>
</dbReference>
<dbReference type="Proteomes" id="UP000469558">
    <property type="component" value="Unassembled WGS sequence"/>
</dbReference>
<organism evidence="3 4">
    <name type="scientific">Lachnellula suecica</name>
    <dbReference type="NCBI Taxonomy" id="602035"/>
    <lineage>
        <taxon>Eukaryota</taxon>
        <taxon>Fungi</taxon>
        <taxon>Dikarya</taxon>
        <taxon>Ascomycota</taxon>
        <taxon>Pezizomycotina</taxon>
        <taxon>Leotiomycetes</taxon>
        <taxon>Helotiales</taxon>
        <taxon>Lachnaceae</taxon>
        <taxon>Lachnellula</taxon>
    </lineage>
</organism>
<dbReference type="InterPro" id="IPR041898">
    <property type="entry name" value="MAGE_WH1"/>
</dbReference>
<evidence type="ECO:0000259" key="2">
    <source>
        <dbReference type="SMART" id="SM01373"/>
    </source>
</evidence>
<feature type="compositionally biased region" description="Acidic residues" evidence="1">
    <location>
        <begin position="34"/>
        <end position="55"/>
    </location>
</feature>
<dbReference type="AlphaFoldDB" id="A0A8T9C9I1"/>
<evidence type="ECO:0000313" key="3">
    <source>
        <dbReference type="EMBL" id="TVY81117.1"/>
    </source>
</evidence>
<dbReference type="Gene3D" id="1.10.10.1210">
    <property type="entry name" value="MAGE homology domain, winged helix WH2 motif"/>
    <property type="match status" value="1"/>
</dbReference>